<dbReference type="Gene3D" id="3.40.710.10">
    <property type="entry name" value="DD-peptidase/beta-lactamase superfamily"/>
    <property type="match status" value="1"/>
</dbReference>
<feature type="domain" description="Beta-lactamase-related" evidence="1">
    <location>
        <begin position="34"/>
        <end position="352"/>
    </location>
</feature>
<dbReference type="PROSITE" id="PS51257">
    <property type="entry name" value="PROKAR_LIPOPROTEIN"/>
    <property type="match status" value="1"/>
</dbReference>
<organism evidence="2 3">
    <name type="scientific">Gracilimonas halophila</name>
    <dbReference type="NCBI Taxonomy" id="1834464"/>
    <lineage>
        <taxon>Bacteria</taxon>
        <taxon>Pseudomonadati</taxon>
        <taxon>Balneolota</taxon>
        <taxon>Balneolia</taxon>
        <taxon>Balneolales</taxon>
        <taxon>Balneolaceae</taxon>
        <taxon>Gracilimonas</taxon>
    </lineage>
</organism>
<dbReference type="InterPro" id="IPR001466">
    <property type="entry name" value="Beta-lactam-related"/>
</dbReference>
<gene>
    <name evidence="2" type="ORF">ACFSVN_02115</name>
</gene>
<dbReference type="Proteomes" id="UP001597460">
    <property type="component" value="Unassembled WGS sequence"/>
</dbReference>
<dbReference type="SUPFAM" id="SSF56601">
    <property type="entry name" value="beta-lactamase/transpeptidase-like"/>
    <property type="match status" value="1"/>
</dbReference>
<dbReference type="GO" id="GO:0016787">
    <property type="term" value="F:hydrolase activity"/>
    <property type="evidence" value="ECO:0007669"/>
    <property type="project" value="UniProtKB-KW"/>
</dbReference>
<sequence>MKKITFYVIPLLFIWISGCNTPDPEIQQDISAADEVLQTYVEEHDIPGMSVSVYRGGEVIWSKGYGYMDVENQVPADPASTLFRIGSVSKTYTASGAALLFQDGKLDPNEPIQTYVPDFPEKEFEITVEQVAGHIAGIRHYRGDEFMSDKKYTSITEGLEIFKDDSLLFEPGTDYSYSSYGWNLISAVMEGASGQDFLPFMETQVFDRLNLTNTMPDHADQDIPNRTLFYVYDDSAESNQEAPYVDNSYKWAGGGFLSTTEDMVRFGEAHLTNEFLTAETLDRFMAPLQTLDGESTGYGFGWSTFIDSEGNEWKGHSGGSVGGSTMFFLHRENGVVVAFAINRSGAPMGDLRDELAKIFID</sequence>
<dbReference type="InterPro" id="IPR052794">
    <property type="entry name" value="Mito_Ser_Protease_LACTB"/>
</dbReference>
<proteinExistence type="predicted"/>
<dbReference type="PANTHER" id="PTHR46520">
    <property type="entry name" value="SERINE BETA-LACTAMASE-LIKE PROTEIN LACTB, MITOCHONDRIAL"/>
    <property type="match status" value="1"/>
</dbReference>
<dbReference type="EMBL" id="JBHULI010000002">
    <property type="protein sequence ID" value="MFD2531236.1"/>
    <property type="molecule type" value="Genomic_DNA"/>
</dbReference>
<dbReference type="RefSeq" id="WP_390297899.1">
    <property type="nucleotide sequence ID" value="NZ_JBHULI010000002.1"/>
</dbReference>
<keyword evidence="2" id="KW-0378">Hydrolase</keyword>
<evidence type="ECO:0000313" key="3">
    <source>
        <dbReference type="Proteomes" id="UP001597460"/>
    </source>
</evidence>
<dbReference type="PANTHER" id="PTHR46520:SF1">
    <property type="entry name" value="SERINE BETA-LACTAMASE-LIKE PROTEIN LACTB, MITOCHONDRIAL"/>
    <property type="match status" value="1"/>
</dbReference>
<accession>A0ABW5JGT0</accession>
<reference evidence="3" key="1">
    <citation type="journal article" date="2019" name="Int. J. Syst. Evol. Microbiol.">
        <title>The Global Catalogue of Microorganisms (GCM) 10K type strain sequencing project: providing services to taxonomists for standard genome sequencing and annotation.</title>
        <authorList>
            <consortium name="The Broad Institute Genomics Platform"/>
            <consortium name="The Broad Institute Genome Sequencing Center for Infectious Disease"/>
            <person name="Wu L."/>
            <person name="Ma J."/>
        </authorList>
    </citation>
    <scope>NUCLEOTIDE SEQUENCE [LARGE SCALE GENOMIC DNA]</scope>
    <source>
        <strain evidence="3">KCTC 52042</strain>
    </source>
</reference>
<protein>
    <submittedName>
        <fullName evidence="2">Serine hydrolase domain-containing protein</fullName>
        <ecNumber evidence="2">3.-.-.-</ecNumber>
    </submittedName>
</protein>
<evidence type="ECO:0000313" key="2">
    <source>
        <dbReference type="EMBL" id="MFD2531236.1"/>
    </source>
</evidence>
<dbReference type="InterPro" id="IPR012338">
    <property type="entry name" value="Beta-lactam/transpept-like"/>
</dbReference>
<keyword evidence="3" id="KW-1185">Reference proteome</keyword>
<dbReference type="EC" id="3.-.-.-" evidence="2"/>
<evidence type="ECO:0000259" key="1">
    <source>
        <dbReference type="Pfam" id="PF00144"/>
    </source>
</evidence>
<name>A0ABW5JGT0_9BACT</name>
<dbReference type="Pfam" id="PF00144">
    <property type="entry name" value="Beta-lactamase"/>
    <property type="match status" value="1"/>
</dbReference>
<comment type="caution">
    <text evidence="2">The sequence shown here is derived from an EMBL/GenBank/DDBJ whole genome shotgun (WGS) entry which is preliminary data.</text>
</comment>